<evidence type="ECO:0000256" key="2">
    <source>
        <dbReference type="ARBA" id="ARBA00022475"/>
    </source>
</evidence>
<keyword evidence="2" id="KW-1003">Cell membrane</keyword>
<dbReference type="InterPro" id="IPR013766">
    <property type="entry name" value="Thioredoxin_domain"/>
</dbReference>
<feature type="transmembrane region" description="Helical" evidence="7">
    <location>
        <begin position="385"/>
        <end position="406"/>
    </location>
</feature>
<dbReference type="Proteomes" id="UP000198925">
    <property type="component" value="Unassembled WGS sequence"/>
</dbReference>
<feature type="domain" description="Thioredoxin" evidence="8">
    <location>
        <begin position="568"/>
        <end position="697"/>
    </location>
</feature>
<dbReference type="GO" id="GO:0005886">
    <property type="term" value="C:plasma membrane"/>
    <property type="evidence" value="ECO:0007669"/>
    <property type="project" value="UniProtKB-SubCell"/>
</dbReference>
<accession>A0A1G6J940</accession>
<gene>
    <name evidence="9" type="ORF">SAMN04487779_1001104</name>
</gene>
<keyword evidence="10" id="KW-1185">Reference proteome</keyword>
<dbReference type="STRING" id="938405.SAMN02927895_00291"/>
<dbReference type="Gene3D" id="3.40.30.10">
    <property type="entry name" value="Glutaredoxin"/>
    <property type="match status" value="1"/>
</dbReference>
<dbReference type="EMBL" id="FMZX01000001">
    <property type="protein sequence ID" value="SDC15432.1"/>
    <property type="molecule type" value="Genomic_DNA"/>
</dbReference>
<dbReference type="GO" id="GO:0015035">
    <property type="term" value="F:protein-disulfide reductase activity"/>
    <property type="evidence" value="ECO:0007669"/>
    <property type="project" value="TreeGrafter"/>
</dbReference>
<feature type="transmembrane region" description="Helical" evidence="7">
    <location>
        <begin position="300"/>
        <end position="325"/>
    </location>
</feature>
<keyword evidence="3 7" id="KW-0812">Transmembrane</keyword>
<feature type="transmembrane region" description="Helical" evidence="7">
    <location>
        <begin position="496"/>
        <end position="514"/>
    </location>
</feature>
<dbReference type="GO" id="GO:0017004">
    <property type="term" value="P:cytochrome complex assembly"/>
    <property type="evidence" value="ECO:0007669"/>
    <property type="project" value="UniProtKB-KW"/>
</dbReference>
<keyword evidence="6 7" id="KW-0472">Membrane</keyword>
<evidence type="ECO:0000256" key="6">
    <source>
        <dbReference type="ARBA" id="ARBA00023136"/>
    </source>
</evidence>
<keyword evidence="5 7" id="KW-1133">Transmembrane helix</keyword>
<feature type="transmembrane region" description="Helical" evidence="7">
    <location>
        <begin position="460"/>
        <end position="484"/>
    </location>
</feature>
<dbReference type="InterPro" id="IPR036249">
    <property type="entry name" value="Thioredoxin-like_sf"/>
</dbReference>
<keyword evidence="4" id="KW-0201">Cytochrome c-type biogenesis</keyword>
<dbReference type="Pfam" id="PF02683">
    <property type="entry name" value="DsbD_TM"/>
    <property type="match status" value="1"/>
</dbReference>
<evidence type="ECO:0000256" key="5">
    <source>
        <dbReference type="ARBA" id="ARBA00022989"/>
    </source>
</evidence>
<dbReference type="PANTHER" id="PTHR32234">
    <property type="entry name" value="THIOL:DISULFIDE INTERCHANGE PROTEIN DSBD"/>
    <property type="match status" value="1"/>
</dbReference>
<dbReference type="GO" id="GO:0045454">
    <property type="term" value="P:cell redox homeostasis"/>
    <property type="evidence" value="ECO:0007669"/>
    <property type="project" value="TreeGrafter"/>
</dbReference>
<name>A0A1G6J940_9PROT</name>
<feature type="transmembrane region" description="Helical" evidence="7">
    <location>
        <begin position="552"/>
        <end position="572"/>
    </location>
</feature>
<evidence type="ECO:0000256" key="7">
    <source>
        <dbReference type="SAM" id="Phobius"/>
    </source>
</evidence>
<dbReference type="Pfam" id="PF11412">
    <property type="entry name" value="DsbD_N"/>
    <property type="match status" value="1"/>
</dbReference>
<evidence type="ECO:0000259" key="8">
    <source>
        <dbReference type="PROSITE" id="PS51352"/>
    </source>
</evidence>
<dbReference type="PROSITE" id="PS51352">
    <property type="entry name" value="THIOREDOXIN_2"/>
    <property type="match status" value="1"/>
</dbReference>
<dbReference type="SUPFAM" id="SSF52833">
    <property type="entry name" value="Thioredoxin-like"/>
    <property type="match status" value="1"/>
</dbReference>
<feature type="transmembrane region" description="Helical" evidence="7">
    <location>
        <begin position="346"/>
        <end position="365"/>
    </location>
</feature>
<organism evidence="9 10">
    <name type="scientific">Belnapia rosea</name>
    <dbReference type="NCBI Taxonomy" id="938405"/>
    <lineage>
        <taxon>Bacteria</taxon>
        <taxon>Pseudomonadati</taxon>
        <taxon>Pseudomonadota</taxon>
        <taxon>Alphaproteobacteria</taxon>
        <taxon>Acetobacterales</taxon>
        <taxon>Roseomonadaceae</taxon>
        <taxon>Belnapia</taxon>
    </lineage>
</organism>
<evidence type="ECO:0000256" key="1">
    <source>
        <dbReference type="ARBA" id="ARBA00004651"/>
    </source>
</evidence>
<sequence>MGLRFAPGVPFYRAMRVFIALLMLLPLLAAPARSAESDAVRSPRATVTLVADRVAVAPGEAFHLGLRLRLAPGWHTYWRNAGDAGAAPEIDLTLPEGASAGGIDWPAPRRIATGPLISFGYEDEVLLPLRARAPVTAGPEGLVIEAEARWLVCADLCIPEEGRFRLTLPLAPAGRADGALAALFTTAEAALPRPSPWAARAALAGARGSLTLEGEGLSAAAVREAVFFPEESGLIENAAPQPLRARDGALTLALARPEGAPVPAALGGVVVLVDAAGVRSAYAVAAPVGGVPETVSTLPLWQVLGSALLGGLLLNLMPCVFPILAMKAMALARLSGAARGAVRAHAASYTAGVLLSFLALAGLLIGLRGAGVAAGWGFQFTAPVFVAGLAWLMLAVGLNLSGVYAVGGPAGAGAGLAARGGHAGSFFTGALAVLVATPCTAPFMAAAIGAALALPPAETLLVFAALGLGLAAPYAVLGLFPGLAGRLPRPGGWMEALRQGLAFPMYGAAAWLAWVLTQQAGPDGLLVLLVGAVLIGFAAWALGLAQRGGGRVGRVLAGAAMIGALALLPGLATAPPAAAGTEASAEAWSAARVAALQAEGRPVFVNLTAAWCITCKVNERLVLRSGAVQAAFAGRNLAYLTGDWTQGDATIGALLREHGREGVPLYLVYPAGGGAPQVLPQVLTEGIVLRAVEAAAG</sequence>
<dbReference type="Pfam" id="PF13899">
    <property type="entry name" value="Thioredoxin_7"/>
    <property type="match status" value="1"/>
</dbReference>
<dbReference type="InterPro" id="IPR035671">
    <property type="entry name" value="DsbD_gamma"/>
</dbReference>
<reference evidence="9 10" key="1">
    <citation type="submission" date="2016-10" db="EMBL/GenBank/DDBJ databases">
        <authorList>
            <person name="de Groot N.N."/>
        </authorList>
    </citation>
    <scope>NUCLEOTIDE SEQUENCE [LARGE SCALE GENOMIC DNA]</scope>
    <source>
        <strain evidence="9 10">CPCC 100156</strain>
    </source>
</reference>
<evidence type="ECO:0000313" key="9">
    <source>
        <dbReference type="EMBL" id="SDC15432.1"/>
    </source>
</evidence>
<evidence type="ECO:0000256" key="3">
    <source>
        <dbReference type="ARBA" id="ARBA00022692"/>
    </source>
</evidence>
<evidence type="ECO:0000256" key="4">
    <source>
        <dbReference type="ARBA" id="ARBA00022748"/>
    </source>
</evidence>
<dbReference type="CDD" id="cd02953">
    <property type="entry name" value="DsbDgamma"/>
    <property type="match status" value="1"/>
</dbReference>
<evidence type="ECO:0000313" key="10">
    <source>
        <dbReference type="Proteomes" id="UP000198925"/>
    </source>
</evidence>
<dbReference type="AlphaFoldDB" id="A0A1G6J940"/>
<protein>
    <submittedName>
        <fullName evidence="9">Thiol:disulfide interchange protein DsbD</fullName>
    </submittedName>
</protein>
<comment type="subcellular location">
    <subcellularLocation>
        <location evidence="1">Cell membrane</location>
        <topology evidence="1">Multi-pass membrane protein</topology>
    </subcellularLocation>
</comment>
<feature type="transmembrane region" description="Helical" evidence="7">
    <location>
        <begin position="426"/>
        <end position="454"/>
    </location>
</feature>
<dbReference type="PANTHER" id="PTHR32234:SF3">
    <property type="entry name" value="SUPPRESSION OF COPPER SENSITIVITY PROTEIN"/>
    <property type="match status" value="1"/>
</dbReference>
<dbReference type="InterPro" id="IPR003834">
    <property type="entry name" value="Cyt_c_assmbl_TM_dom"/>
</dbReference>
<feature type="transmembrane region" description="Helical" evidence="7">
    <location>
        <begin position="526"/>
        <end position="545"/>
    </location>
</feature>
<proteinExistence type="predicted"/>
<dbReference type="InterPro" id="IPR028250">
    <property type="entry name" value="DsbDN"/>
</dbReference>